<dbReference type="EMBL" id="BTSY01000002">
    <property type="protein sequence ID" value="GMT14121.1"/>
    <property type="molecule type" value="Genomic_DNA"/>
</dbReference>
<proteinExistence type="predicted"/>
<sequence length="141" mass="14875">MKEADILLKDKAGQQNDDVVNDLELGVGAAKGIFATVGALKACVGVLRQTFITVPKATGGTALKALISSSTATNIRMLGSMTAGLGIALDAVTLVNSAHSLATNERHEYAVHLETVAEELHEEMDNAMEALEKKKKEVAEE</sequence>
<accession>A0AAV5V5U8</accession>
<keyword evidence="3" id="KW-1185">Reference proteome</keyword>
<gene>
    <name evidence="2" type="ORF">PFISCL1PPCAC_5418</name>
</gene>
<dbReference type="AlphaFoldDB" id="A0AAV5V5U8"/>
<evidence type="ECO:0000313" key="3">
    <source>
        <dbReference type="Proteomes" id="UP001432322"/>
    </source>
</evidence>
<evidence type="ECO:0000256" key="1">
    <source>
        <dbReference type="SAM" id="Coils"/>
    </source>
</evidence>
<name>A0AAV5V5U8_9BILA</name>
<dbReference type="Proteomes" id="UP001432322">
    <property type="component" value="Unassembled WGS sequence"/>
</dbReference>
<reference evidence="2" key="1">
    <citation type="submission" date="2023-10" db="EMBL/GenBank/DDBJ databases">
        <title>Genome assembly of Pristionchus species.</title>
        <authorList>
            <person name="Yoshida K."/>
            <person name="Sommer R.J."/>
        </authorList>
    </citation>
    <scope>NUCLEOTIDE SEQUENCE</scope>
    <source>
        <strain evidence="2">RS5133</strain>
    </source>
</reference>
<feature type="coiled-coil region" evidence="1">
    <location>
        <begin position="110"/>
        <end position="141"/>
    </location>
</feature>
<organism evidence="2 3">
    <name type="scientific">Pristionchus fissidentatus</name>
    <dbReference type="NCBI Taxonomy" id="1538716"/>
    <lineage>
        <taxon>Eukaryota</taxon>
        <taxon>Metazoa</taxon>
        <taxon>Ecdysozoa</taxon>
        <taxon>Nematoda</taxon>
        <taxon>Chromadorea</taxon>
        <taxon>Rhabditida</taxon>
        <taxon>Rhabditina</taxon>
        <taxon>Diplogasteromorpha</taxon>
        <taxon>Diplogasteroidea</taxon>
        <taxon>Neodiplogasteridae</taxon>
        <taxon>Pristionchus</taxon>
    </lineage>
</organism>
<evidence type="ECO:0000313" key="2">
    <source>
        <dbReference type="EMBL" id="GMT14121.1"/>
    </source>
</evidence>
<keyword evidence="1" id="KW-0175">Coiled coil</keyword>
<protein>
    <submittedName>
        <fullName evidence="2">Uncharacterized protein</fullName>
    </submittedName>
</protein>
<comment type="caution">
    <text evidence="2">The sequence shown here is derived from an EMBL/GenBank/DDBJ whole genome shotgun (WGS) entry which is preliminary data.</text>
</comment>